<feature type="binding site" evidence="6">
    <location>
        <position position="242"/>
    </location>
    <ligand>
        <name>Ca(2+)</name>
        <dbReference type="ChEBI" id="CHEBI:29108"/>
        <label>1</label>
    </ligand>
</feature>
<proteinExistence type="predicted"/>
<keyword evidence="2 6" id="KW-0479">Metal-binding</keyword>
<organism evidence="8 9">
    <name type="scientific">Hevea brasiliensis</name>
    <name type="common">Para rubber tree</name>
    <name type="synonym">Siphonia brasiliensis</name>
    <dbReference type="NCBI Taxonomy" id="3981"/>
    <lineage>
        <taxon>Eukaryota</taxon>
        <taxon>Viridiplantae</taxon>
        <taxon>Streptophyta</taxon>
        <taxon>Embryophyta</taxon>
        <taxon>Tracheophyta</taxon>
        <taxon>Spermatophyta</taxon>
        <taxon>Magnoliopsida</taxon>
        <taxon>eudicotyledons</taxon>
        <taxon>Gunneridae</taxon>
        <taxon>Pentapetalae</taxon>
        <taxon>rosids</taxon>
        <taxon>fabids</taxon>
        <taxon>Malpighiales</taxon>
        <taxon>Euphorbiaceae</taxon>
        <taxon>Crotonoideae</taxon>
        <taxon>Micrandreae</taxon>
        <taxon>Hevea</taxon>
    </lineage>
</organism>
<dbReference type="GO" id="GO:0030198">
    <property type="term" value="P:extracellular matrix organization"/>
    <property type="evidence" value="ECO:0007669"/>
    <property type="project" value="TreeGrafter"/>
</dbReference>
<gene>
    <name evidence="8" type="ORF">GH714_011490</name>
</gene>
<comment type="cofactor">
    <cofactor evidence="6">
        <name>Zn(2+)</name>
        <dbReference type="ChEBI" id="CHEBI:29105"/>
    </cofactor>
    <text evidence="6">Binds 2 Zn(2+) ions per subunit.</text>
</comment>
<evidence type="ECO:0000313" key="8">
    <source>
        <dbReference type="EMBL" id="KAF2308625.1"/>
    </source>
</evidence>
<feature type="domain" description="Peptidase metallopeptidase" evidence="7">
    <location>
        <begin position="131"/>
        <end position="306"/>
    </location>
</feature>
<dbReference type="Gene3D" id="3.40.390.10">
    <property type="entry name" value="Collagenase (Catalytic Domain)"/>
    <property type="match status" value="2"/>
</dbReference>
<dbReference type="InterPro" id="IPR024079">
    <property type="entry name" value="MetalloPept_cat_dom_sf"/>
</dbReference>
<comment type="caution">
    <text evidence="8">The sequence shown here is derived from an EMBL/GenBank/DDBJ whole genome shotgun (WGS) entry which is preliminary data.</text>
</comment>
<dbReference type="PRINTS" id="PR00138">
    <property type="entry name" value="MATRIXIN"/>
</dbReference>
<dbReference type="CDD" id="cd04278">
    <property type="entry name" value="ZnMc_MMP"/>
    <property type="match status" value="1"/>
</dbReference>
<sequence length="306" mass="34184">MLRWPSSKYQLTYMFRSGVQNPNEADMRSACSQAFQRWASVSQFTFQEAPTGSRADILIGFYRGDHGDGDAFDGPLGKVLARAFYPQDGRFHMMQMRIGASRILKSEDQTLKSLQILEEVHKGQTIAGLNKVKKYLNKFGFYANPNDSNLTDDFDDHLESALKTSSVPDDQDFRSAFAQAFQSWEGASQFKFKEASADEKANIVIWFYSGDHGDGLPFDGPGRVLAHSFFPQDGRSHYDADESWSTNPDMNHMDLESVALHELGHVLGLAHSQDPNAVMHSGIAAGTIKRDLTQDDIEGIQALYPN</sequence>
<dbReference type="GO" id="GO:0031012">
    <property type="term" value="C:extracellular matrix"/>
    <property type="evidence" value="ECO:0007669"/>
    <property type="project" value="InterPro"/>
</dbReference>
<dbReference type="GO" id="GO:0006508">
    <property type="term" value="P:proteolysis"/>
    <property type="evidence" value="ECO:0007669"/>
    <property type="project" value="UniProtKB-KW"/>
</dbReference>
<comment type="cofactor">
    <cofactor evidence="6">
        <name>Ca(2+)</name>
        <dbReference type="ChEBI" id="CHEBI:29108"/>
    </cofactor>
    <text evidence="6">Can bind about 5 Ca(2+) ions per subunit.</text>
</comment>
<keyword evidence="9" id="KW-1185">Reference proteome</keyword>
<dbReference type="PANTHER" id="PTHR10201">
    <property type="entry name" value="MATRIX METALLOPROTEINASE"/>
    <property type="match status" value="1"/>
</dbReference>
<feature type="binding site" evidence="6">
    <location>
        <position position="242"/>
    </location>
    <ligand>
        <name>Ca(2+)</name>
        <dbReference type="ChEBI" id="CHEBI:29108"/>
        <label>3</label>
    </ligand>
</feature>
<dbReference type="InterPro" id="IPR006026">
    <property type="entry name" value="Peptidase_Metallo"/>
</dbReference>
<feature type="binding site" evidence="6">
    <location>
        <position position="265"/>
    </location>
    <ligand>
        <name>Zn(2+)</name>
        <dbReference type="ChEBI" id="CHEBI:29105"/>
        <label>2</label>
        <note>catalytic</note>
    </ligand>
</feature>
<evidence type="ECO:0000256" key="4">
    <source>
        <dbReference type="ARBA" id="ARBA00022833"/>
    </source>
</evidence>
<dbReference type="AlphaFoldDB" id="A0A6A6M7Y2"/>
<feature type="binding site" evidence="6">
    <location>
        <position position="220"/>
    </location>
    <ligand>
        <name>Ca(2+)</name>
        <dbReference type="ChEBI" id="CHEBI:29108"/>
        <label>3</label>
    </ligand>
</feature>
<feature type="binding site" evidence="6">
    <location>
        <position position="271"/>
    </location>
    <ligand>
        <name>Zn(2+)</name>
        <dbReference type="ChEBI" id="CHEBI:29105"/>
        <label>2</label>
        <note>catalytic</note>
    </ligand>
</feature>
<keyword evidence="3" id="KW-0378">Hydrolase</keyword>
<dbReference type="GO" id="GO:0008270">
    <property type="term" value="F:zinc ion binding"/>
    <property type="evidence" value="ECO:0007669"/>
    <property type="project" value="InterPro"/>
</dbReference>
<evidence type="ECO:0000313" key="9">
    <source>
        <dbReference type="Proteomes" id="UP000467840"/>
    </source>
</evidence>
<feature type="binding site" evidence="6">
    <location>
        <position position="212"/>
    </location>
    <ligand>
        <name>Zn(2+)</name>
        <dbReference type="ChEBI" id="CHEBI:29105"/>
        <label>1</label>
    </ligand>
</feature>
<dbReference type="GO" id="GO:0030574">
    <property type="term" value="P:collagen catabolic process"/>
    <property type="evidence" value="ECO:0007669"/>
    <property type="project" value="TreeGrafter"/>
</dbReference>
<dbReference type="InterPro" id="IPR033739">
    <property type="entry name" value="M10A_MMP"/>
</dbReference>
<protein>
    <recommendedName>
        <fullName evidence="7">Peptidase metallopeptidase domain-containing protein</fullName>
    </recommendedName>
</protein>
<evidence type="ECO:0000259" key="7">
    <source>
        <dbReference type="SMART" id="SM00235"/>
    </source>
</evidence>
<dbReference type="InterPro" id="IPR001818">
    <property type="entry name" value="Pept_M10_metallopeptidase"/>
</dbReference>
<feature type="binding site" evidence="6">
    <location>
        <position position="279"/>
    </location>
    <ligand>
        <name>Zn(2+)</name>
        <dbReference type="ChEBI" id="CHEBI:29105"/>
        <label>2</label>
        <note>catalytic</note>
    </ligand>
</feature>
<reference evidence="8 9" key="1">
    <citation type="journal article" date="2020" name="Mol. Plant">
        <title>The Chromosome-Based Rubber Tree Genome Provides New Insights into Spurge Genome Evolution and Rubber Biosynthesis.</title>
        <authorList>
            <person name="Liu J."/>
            <person name="Shi C."/>
            <person name="Shi C.C."/>
            <person name="Li W."/>
            <person name="Zhang Q.J."/>
            <person name="Zhang Y."/>
            <person name="Li K."/>
            <person name="Lu H.F."/>
            <person name="Shi C."/>
            <person name="Zhu S.T."/>
            <person name="Xiao Z.Y."/>
            <person name="Nan H."/>
            <person name="Yue Y."/>
            <person name="Zhu X.G."/>
            <person name="Wu Y."/>
            <person name="Hong X.N."/>
            <person name="Fan G.Y."/>
            <person name="Tong Y."/>
            <person name="Zhang D."/>
            <person name="Mao C.L."/>
            <person name="Liu Y.L."/>
            <person name="Hao S.J."/>
            <person name="Liu W.Q."/>
            <person name="Lv M.Q."/>
            <person name="Zhang H.B."/>
            <person name="Liu Y."/>
            <person name="Hu-Tang G.R."/>
            <person name="Wang J.P."/>
            <person name="Wang J.H."/>
            <person name="Sun Y.H."/>
            <person name="Ni S.B."/>
            <person name="Chen W.B."/>
            <person name="Zhang X.C."/>
            <person name="Jiao Y.N."/>
            <person name="Eichler E.E."/>
            <person name="Li G.H."/>
            <person name="Liu X."/>
            <person name="Gao L.Z."/>
        </authorList>
    </citation>
    <scope>NUCLEOTIDE SEQUENCE [LARGE SCALE GENOMIC DNA]</scope>
    <source>
        <strain evidence="9">cv. GT1</strain>
        <tissue evidence="8">Leaf</tissue>
    </source>
</reference>
<keyword evidence="4 6" id="KW-0862">Zinc</keyword>
<name>A0A6A6M7Y2_HEVBR</name>
<feature type="binding site" evidence="6">
    <location>
        <position position="214"/>
    </location>
    <ligand>
        <name>Zn(2+)</name>
        <dbReference type="ChEBI" id="CHEBI:29105"/>
        <label>1</label>
    </ligand>
</feature>
<feature type="binding site" evidence="6">
    <location>
        <position position="237"/>
    </location>
    <ligand>
        <name>Zn(2+)</name>
        <dbReference type="ChEBI" id="CHEBI:29105"/>
        <label>1</label>
    </ligand>
</feature>
<dbReference type="InterPro" id="IPR021190">
    <property type="entry name" value="Pept_M10A"/>
</dbReference>
<evidence type="ECO:0000256" key="6">
    <source>
        <dbReference type="PIRSR" id="PIRSR621190-2"/>
    </source>
</evidence>
<evidence type="ECO:0000256" key="2">
    <source>
        <dbReference type="ARBA" id="ARBA00022723"/>
    </source>
</evidence>
<accession>A0A6A6M7Y2</accession>
<dbReference type="Pfam" id="PF00413">
    <property type="entry name" value="Peptidase_M10"/>
    <property type="match status" value="2"/>
</dbReference>
<dbReference type="EMBL" id="JAAGAX010000007">
    <property type="protein sequence ID" value="KAF2308625.1"/>
    <property type="molecule type" value="Genomic_DNA"/>
</dbReference>
<evidence type="ECO:0000256" key="5">
    <source>
        <dbReference type="PIRSR" id="PIRSR621190-1"/>
    </source>
</evidence>
<dbReference type="Proteomes" id="UP000467840">
    <property type="component" value="Chromosome 17"/>
</dbReference>
<keyword evidence="1" id="KW-0645">Protease</keyword>
<dbReference type="SUPFAM" id="SSF55486">
    <property type="entry name" value="Metalloproteases ('zincins'), catalytic domain"/>
    <property type="match status" value="2"/>
</dbReference>
<feature type="binding site" evidence="6">
    <location>
        <position position="261"/>
    </location>
    <ligand>
        <name>Zn(2+)</name>
        <dbReference type="ChEBI" id="CHEBI:29105"/>
        <label>2</label>
        <note>catalytic</note>
    </ligand>
</feature>
<dbReference type="PANTHER" id="PTHR10201:SF268">
    <property type="entry name" value="PEPTIDASE METALLOPEPTIDASE DOMAIN-CONTAINING PROTEIN"/>
    <property type="match status" value="1"/>
</dbReference>
<dbReference type="GO" id="GO:0004222">
    <property type="term" value="F:metalloendopeptidase activity"/>
    <property type="evidence" value="ECO:0007669"/>
    <property type="project" value="InterPro"/>
</dbReference>
<feature type="domain" description="Peptidase metallopeptidase" evidence="7">
    <location>
        <begin position="1"/>
        <end position="129"/>
    </location>
</feature>
<evidence type="ECO:0000256" key="1">
    <source>
        <dbReference type="ARBA" id="ARBA00022670"/>
    </source>
</evidence>
<dbReference type="SMART" id="SM00235">
    <property type="entry name" value="ZnMc"/>
    <property type="match status" value="2"/>
</dbReference>
<feature type="binding site" evidence="6">
    <location>
        <position position="219"/>
    </location>
    <ligand>
        <name>Ca(2+)</name>
        <dbReference type="ChEBI" id="CHEBI:29108"/>
        <label>3</label>
    </ligand>
</feature>
<evidence type="ECO:0000256" key="3">
    <source>
        <dbReference type="ARBA" id="ARBA00022801"/>
    </source>
</evidence>
<feature type="active site" evidence="5">
    <location>
        <position position="262"/>
    </location>
</feature>
<keyword evidence="6" id="KW-0106">Calcium</keyword>
<feature type="binding site" evidence="6">
    <location>
        <position position="239"/>
    </location>
    <ligand>
        <name>Ca(2+)</name>
        <dbReference type="ChEBI" id="CHEBI:29108"/>
        <label>3</label>
    </ligand>
</feature>
<feature type="binding site" evidence="6">
    <location>
        <position position="227"/>
    </location>
    <ligand>
        <name>Zn(2+)</name>
        <dbReference type="ChEBI" id="CHEBI:29105"/>
        <label>1</label>
    </ligand>
</feature>